<sequence>MGAAAGTPERASSPLKRRASSMDPEASADTIEDVDMISAATPAPSGAEANNAEEPGSKKAVPSIIMTESVCATPPLPDSISSLESHIKSIITLCEEMAVRPLEDGEMAFLVSRKWVQSVIGDSRDPKARMAPPESKSIDPVDNSDIIWEVIDDPTVGSTPDSLKKKFVRLKPGMDTEHFGVFPPAAWDLLMEWPGLMPGQWPIVRYAHKTSDNEFDSNVVLEFHPLVLTIHRLWSANSPIPISQILKTKNPPPIRLARSRTTLYKSFLSQAKKSTDIGLKDKVRVWRIPRKLPAAAPAAGAAPTPPASPQQPFDPINPQDSWQNLLLDVDSFLALEKDVDRVKIDFRDVTIDINYNGHVTMEFVTITTDESIVLDEAIEGNTYVSNYSPSKASEKTSTVRSSSTSFAVTRNTRSGRTSPAPSAPLSRGRAQKKSGRQIGCVGLGNLGNTCYMNAALQCVRSVEELTKYFLSNEWESEINRDNVLAHNGDVAAAYANLLQEIYKDSPQASVTPKHFKGVIGKYAPAFSGWGQQDSQEFLGFLLDGLQEDLSRIKKKPYIEKPDSTDEMINNPAAIREMAEKVWDITKKRDDSVIADLFTGLYKSTLVCPDPNCAKVSITFDPFNNLTLPLPIESKWSHTVKFFPLNDKPVDIRVELDKSSSIKMLKEFVSSRTGVPAERLHGAEEWKSKFYKQYSNGACTSEEIQTNDNAWIYELEAVPTNWNTAESRKLENSQNKSRVRSMIDEAESPGAEVFSKVLVPVIHRRPASGRFTHSRWSFACLPHFIVVDPEEAQSEDVIRRKILQKIATFSKHEIFRRREDSDASDTTEPEVLGSESSSSNDSKVIAHSVKSEDDIVDVSMRDVADRNTTAQDSRPKSRQPAKYNFNKVAPAWVDPDVFLPSELQNMFQLGFFTESGSLLATGMNTVQENGEFHKLSSRIVEPTGSDDTRDSATIDTSSNEESSSDELPHGRSPEVSATRMLEESDEDNAPIPHRPKQKSGAKGPGGRKKMKAGKKYGKKGAKRFERQNKKQQQQQQDFMDPDPATMEQPVADGGPLIRLSEGIVVDWNDDAYVQLFGESHATWDDCDTLPDRELEMAVKTRSQRRKTGIALDDCLDEFEREEVLSEQDTWYCPRCKQHQRATKKFDLWKTPDILVVHLKRFSSSGYRRDKLEVLVNFPLEGLDLTRRVLNKEDGKEEVYDLIGVDCHWGGLGGGHYTAHAKNFVDHQWYSYNDSSVSRTSPERIVDSSAYLLFYRRRSDQALGGPRFKEILDAYDNAGSDDENAGAGEGRRLGEGSSQNGSPSAFQGPEAGRTHLHQPAIHGGSKLSRSENAYETQSDDGLARLTDMTFDDGQSIQRSTEDEGIDMPDLPSRTPLEQTWSFKHLNPDNASSAQDMPDSPLASDVATDEAQHDSSGDEQLLSPHNNYEPDTEMEGQYELGPAPEGELPAYEEPPPPAFENVTRDDIKAMWNQPEAVVTVPAHGEDQGSEEAAEIHLDDEDLKN</sequence>
<dbReference type="STRING" id="1141098.A0A1Y2EDS1"/>
<dbReference type="GO" id="GO:0004843">
    <property type="term" value="F:cysteine-type deubiquitinase activity"/>
    <property type="evidence" value="ECO:0007669"/>
    <property type="project" value="UniProtKB-EC"/>
</dbReference>
<name>A0A1Y2EDS1_9PEZI</name>
<dbReference type="FunCoup" id="A0A1Y2EDS1">
    <property type="interactions" value="834"/>
</dbReference>
<dbReference type="InterPro" id="IPR028889">
    <property type="entry name" value="USP"/>
</dbReference>
<dbReference type="SUPFAM" id="SSF54001">
    <property type="entry name" value="Cysteine proteinases"/>
    <property type="match status" value="1"/>
</dbReference>
<dbReference type="InParanoid" id="A0A1Y2EDS1"/>
<feature type="domain" description="USP" evidence="9">
    <location>
        <begin position="441"/>
        <end position="1256"/>
    </location>
</feature>
<evidence type="ECO:0000256" key="3">
    <source>
        <dbReference type="ARBA" id="ARBA00012759"/>
    </source>
</evidence>
<evidence type="ECO:0000256" key="6">
    <source>
        <dbReference type="ARBA" id="ARBA00022801"/>
    </source>
</evidence>
<dbReference type="Proteomes" id="UP000193689">
    <property type="component" value="Unassembled WGS sequence"/>
</dbReference>
<proteinExistence type="inferred from homology"/>
<dbReference type="EMBL" id="MCFJ01000002">
    <property type="protein sequence ID" value="ORY69721.1"/>
    <property type="molecule type" value="Genomic_DNA"/>
</dbReference>
<feature type="domain" description="DUSP" evidence="10">
    <location>
        <begin position="81"/>
        <end position="208"/>
    </location>
</feature>
<dbReference type="RefSeq" id="XP_040719671.1">
    <property type="nucleotide sequence ID" value="XM_040855307.1"/>
</dbReference>
<evidence type="ECO:0000256" key="7">
    <source>
        <dbReference type="ARBA" id="ARBA00022807"/>
    </source>
</evidence>
<evidence type="ECO:0000256" key="4">
    <source>
        <dbReference type="ARBA" id="ARBA00022670"/>
    </source>
</evidence>
<keyword evidence="5" id="KW-0833">Ubl conjugation pathway</keyword>
<feature type="compositionally biased region" description="Acidic residues" evidence="8">
    <location>
        <begin position="1484"/>
        <end position="1501"/>
    </location>
</feature>
<dbReference type="PANTHER" id="PTHR21646">
    <property type="entry name" value="UBIQUITIN CARBOXYL-TERMINAL HYDROLASE"/>
    <property type="match status" value="1"/>
</dbReference>
<accession>A0A1Y2EDS1</accession>
<dbReference type="InterPro" id="IPR038765">
    <property type="entry name" value="Papain-like_cys_pep_sf"/>
</dbReference>
<evidence type="ECO:0000313" key="12">
    <source>
        <dbReference type="Proteomes" id="UP000193689"/>
    </source>
</evidence>
<feature type="compositionally biased region" description="Low complexity" evidence="8">
    <location>
        <begin position="1439"/>
        <end position="1448"/>
    </location>
</feature>
<feature type="region of interest" description="Disordered" evidence="8">
    <location>
        <begin position="816"/>
        <end position="844"/>
    </location>
</feature>
<keyword evidence="7" id="KW-0788">Thiol protease</keyword>
<feature type="region of interest" description="Disordered" evidence="8">
    <location>
        <begin position="1381"/>
        <end position="1463"/>
    </location>
</feature>
<evidence type="ECO:0000256" key="2">
    <source>
        <dbReference type="ARBA" id="ARBA00009085"/>
    </source>
</evidence>
<feature type="compositionally biased region" description="Basic residues" evidence="8">
    <location>
        <begin position="992"/>
        <end position="1020"/>
    </location>
</feature>
<dbReference type="GO" id="GO:0006508">
    <property type="term" value="P:proteolysis"/>
    <property type="evidence" value="ECO:0007669"/>
    <property type="project" value="UniProtKB-KW"/>
</dbReference>
<feature type="compositionally biased region" description="Polar residues" evidence="8">
    <location>
        <begin position="386"/>
        <end position="420"/>
    </location>
</feature>
<dbReference type="InterPro" id="IPR050185">
    <property type="entry name" value="Ub_carboxyl-term_hydrolase"/>
</dbReference>
<dbReference type="GO" id="GO:0016579">
    <property type="term" value="P:protein deubiquitination"/>
    <property type="evidence" value="ECO:0007669"/>
    <property type="project" value="InterPro"/>
</dbReference>
<keyword evidence="12" id="KW-1185">Reference proteome</keyword>
<evidence type="ECO:0000256" key="5">
    <source>
        <dbReference type="ARBA" id="ARBA00022786"/>
    </source>
</evidence>
<reference evidence="11 12" key="1">
    <citation type="submission" date="2016-07" db="EMBL/GenBank/DDBJ databases">
        <title>Pervasive Adenine N6-methylation of Active Genes in Fungi.</title>
        <authorList>
            <consortium name="DOE Joint Genome Institute"/>
            <person name="Mondo S.J."/>
            <person name="Dannebaum R.O."/>
            <person name="Kuo R.C."/>
            <person name="Labutti K."/>
            <person name="Haridas S."/>
            <person name="Kuo A."/>
            <person name="Salamov A."/>
            <person name="Ahrendt S.R."/>
            <person name="Lipzen A."/>
            <person name="Sullivan W."/>
            <person name="Andreopoulos W.B."/>
            <person name="Clum A."/>
            <person name="Lindquist E."/>
            <person name="Daum C."/>
            <person name="Ramamoorthy G.K."/>
            <person name="Gryganskyi A."/>
            <person name="Culley D."/>
            <person name="Magnuson J.K."/>
            <person name="James T.Y."/>
            <person name="O'Malley M.A."/>
            <person name="Stajich J.E."/>
            <person name="Spatafora J.W."/>
            <person name="Visel A."/>
            <person name="Grigoriev I.V."/>
        </authorList>
    </citation>
    <scope>NUCLEOTIDE SEQUENCE [LARGE SCALE GENOMIC DNA]</scope>
    <source>
        <strain evidence="11 12">CBS 129021</strain>
    </source>
</reference>
<evidence type="ECO:0000256" key="8">
    <source>
        <dbReference type="SAM" id="MobiDB-lite"/>
    </source>
</evidence>
<evidence type="ECO:0000259" key="10">
    <source>
        <dbReference type="PROSITE" id="PS51283"/>
    </source>
</evidence>
<keyword evidence="4" id="KW-0645">Protease</keyword>
<protein>
    <recommendedName>
        <fullName evidence="3">ubiquitinyl hydrolase 1</fullName>
        <ecNumber evidence="3">3.4.19.12</ecNumber>
    </recommendedName>
</protein>
<dbReference type="PROSITE" id="PS00973">
    <property type="entry name" value="USP_2"/>
    <property type="match status" value="1"/>
</dbReference>
<dbReference type="PROSITE" id="PS50235">
    <property type="entry name" value="USP_3"/>
    <property type="match status" value="1"/>
</dbReference>
<dbReference type="EC" id="3.4.19.12" evidence="3"/>
<gene>
    <name evidence="11" type="ORF">BCR38DRAFT_334358</name>
</gene>
<feature type="region of interest" description="Disordered" evidence="8">
    <location>
        <begin position="932"/>
        <end position="1044"/>
    </location>
</feature>
<comment type="catalytic activity">
    <reaction evidence="1">
        <text>Thiol-dependent hydrolysis of ester, thioester, amide, peptide and isopeptide bonds formed by the C-terminal Gly of ubiquitin (a 76-residue protein attached to proteins as an intracellular targeting signal).</text>
        <dbReference type="EC" id="3.4.19.12"/>
    </reaction>
</comment>
<dbReference type="PANTHER" id="PTHR21646:SF24">
    <property type="entry name" value="UBIQUITIN CARBOXYL-TERMINAL HYDROLASE"/>
    <property type="match status" value="1"/>
</dbReference>
<evidence type="ECO:0000256" key="1">
    <source>
        <dbReference type="ARBA" id="ARBA00000707"/>
    </source>
</evidence>
<evidence type="ECO:0000313" key="11">
    <source>
        <dbReference type="EMBL" id="ORY69721.1"/>
    </source>
</evidence>
<feature type="region of interest" description="Disordered" evidence="8">
    <location>
        <begin position="1277"/>
        <end position="1341"/>
    </location>
</feature>
<comment type="caution">
    <text evidence="11">The sequence shown here is derived from an EMBL/GenBank/DDBJ whole genome shotgun (WGS) entry which is preliminary data.</text>
</comment>
<feature type="region of interest" description="Disordered" evidence="8">
    <location>
        <begin position="1"/>
        <end position="59"/>
    </location>
</feature>
<dbReference type="Pfam" id="PF00443">
    <property type="entry name" value="UCH"/>
    <property type="match status" value="2"/>
</dbReference>
<dbReference type="Gene3D" id="3.30.2230.10">
    <property type="entry name" value="DUSP-like"/>
    <property type="match status" value="1"/>
</dbReference>
<evidence type="ECO:0000259" key="9">
    <source>
        <dbReference type="PROSITE" id="PS50235"/>
    </source>
</evidence>
<dbReference type="GeneID" id="63771519"/>
<feature type="region of interest" description="Disordered" evidence="8">
    <location>
        <begin position="1477"/>
        <end position="1501"/>
    </location>
</feature>
<dbReference type="OrthoDB" id="952271at2759"/>
<organism evidence="11 12">
    <name type="scientific">Pseudomassariella vexata</name>
    <dbReference type="NCBI Taxonomy" id="1141098"/>
    <lineage>
        <taxon>Eukaryota</taxon>
        <taxon>Fungi</taxon>
        <taxon>Dikarya</taxon>
        <taxon>Ascomycota</taxon>
        <taxon>Pezizomycotina</taxon>
        <taxon>Sordariomycetes</taxon>
        <taxon>Xylariomycetidae</taxon>
        <taxon>Amphisphaeriales</taxon>
        <taxon>Pseudomassariaceae</taxon>
        <taxon>Pseudomassariella</taxon>
    </lineage>
</organism>
<comment type="similarity">
    <text evidence="2">Belongs to the peptidase C19 family.</text>
</comment>
<feature type="region of interest" description="Disordered" evidence="8">
    <location>
        <begin position="386"/>
        <end position="431"/>
    </location>
</feature>
<dbReference type="InterPro" id="IPR001394">
    <property type="entry name" value="Peptidase_C19_UCH"/>
</dbReference>
<dbReference type="PROSITE" id="PS00972">
    <property type="entry name" value="USP_1"/>
    <property type="match status" value="1"/>
</dbReference>
<dbReference type="SUPFAM" id="SSF143791">
    <property type="entry name" value="DUSP-like"/>
    <property type="match status" value="1"/>
</dbReference>
<dbReference type="PROSITE" id="PS51283">
    <property type="entry name" value="DUSP"/>
    <property type="match status" value="1"/>
</dbReference>
<dbReference type="InterPro" id="IPR035927">
    <property type="entry name" value="DUSP-like_sf"/>
</dbReference>
<dbReference type="InterPro" id="IPR018200">
    <property type="entry name" value="USP_CS"/>
</dbReference>
<keyword evidence="6" id="KW-0378">Hydrolase</keyword>
<dbReference type="InterPro" id="IPR006615">
    <property type="entry name" value="Pept_C19_DUSP"/>
</dbReference>
<dbReference type="Gene3D" id="3.90.70.10">
    <property type="entry name" value="Cysteine proteinases"/>
    <property type="match status" value="2"/>
</dbReference>
<dbReference type="CDD" id="cd02674">
    <property type="entry name" value="Peptidase_C19R"/>
    <property type="match status" value="1"/>
</dbReference>